<dbReference type="Pfam" id="PF13522">
    <property type="entry name" value="GATase_6"/>
    <property type="match status" value="1"/>
</dbReference>
<dbReference type="EMBL" id="BMNY01000003">
    <property type="protein sequence ID" value="GGM78875.1"/>
    <property type="molecule type" value="Genomic_DNA"/>
</dbReference>
<keyword evidence="3" id="KW-1185">Reference proteome</keyword>
<accession>A0AA37FCG2</accession>
<feature type="domain" description="Glutamine amidotransferase type-2" evidence="1">
    <location>
        <begin position="10"/>
        <end position="333"/>
    </location>
</feature>
<dbReference type="Gene3D" id="3.60.20.10">
    <property type="entry name" value="Glutamine Phosphoribosylpyrophosphate, subunit 1, domain 1"/>
    <property type="match status" value="1"/>
</dbReference>
<reference evidence="2" key="2">
    <citation type="submission" date="2022-09" db="EMBL/GenBank/DDBJ databases">
        <authorList>
            <person name="Sun Q."/>
            <person name="Ohkuma M."/>
        </authorList>
    </citation>
    <scope>NUCLEOTIDE SEQUENCE</scope>
    <source>
        <strain evidence="2">JCM 13583</strain>
    </source>
</reference>
<proteinExistence type="predicted"/>
<dbReference type="SUPFAM" id="SSF56235">
    <property type="entry name" value="N-terminal nucleophile aminohydrolases (Ntn hydrolases)"/>
    <property type="match status" value="1"/>
</dbReference>
<gene>
    <name evidence="2" type="ORF">GCM10007108_16320</name>
</gene>
<dbReference type="PROSITE" id="PS51278">
    <property type="entry name" value="GATASE_TYPE_2"/>
    <property type="match status" value="1"/>
</dbReference>
<sequence length="338" mass="36622">MHVPVSPGACGILAVFDPESPVSGAEVLDAIGCISYRGSNLGAGFSYFEDTDRVTLQAFASSMRALHRARGFIPRHWEIEFERALHLRGVSGNTFLWEMSVVTDDGEAEIENRVEAINSLLSPEKGEWARFVGVGRGLHVVKGIGFPSDVAGSVPGFTSIKSDTWLAHTRQPTNSPGSYPIFSHPFSSVNISAVHNGDVSSFGANVNALRNLGYRSFVGTDSEVIVRLLFVLMHRFRMPAEEALQVLAGTHPLSNEFPGLSLDGPFSVAFSFMEGGMRKIAAVADRSKLRPLLVGTDGGRVVVASELNQVKRLIGNPEVRRLKGGEVMVADRHGIRYC</sequence>
<reference evidence="2" key="1">
    <citation type="journal article" date="2014" name="Int. J. Syst. Evol. Microbiol.">
        <title>Complete genome sequence of Corynebacterium casei LMG S-19264T (=DSM 44701T), isolated from a smear-ripened cheese.</title>
        <authorList>
            <consortium name="US DOE Joint Genome Institute (JGI-PGF)"/>
            <person name="Walter F."/>
            <person name="Albersmeier A."/>
            <person name="Kalinowski J."/>
            <person name="Ruckert C."/>
        </authorList>
    </citation>
    <scope>NUCLEOTIDE SEQUENCE</scope>
    <source>
        <strain evidence="2">JCM 13583</strain>
    </source>
</reference>
<comment type="caution">
    <text evidence="2">The sequence shown here is derived from an EMBL/GenBank/DDBJ whole genome shotgun (WGS) entry which is preliminary data.</text>
</comment>
<dbReference type="Proteomes" id="UP000632195">
    <property type="component" value="Unassembled WGS sequence"/>
</dbReference>
<organism evidence="2 3">
    <name type="scientific">Thermogymnomonas acidicola</name>
    <dbReference type="NCBI Taxonomy" id="399579"/>
    <lineage>
        <taxon>Archaea</taxon>
        <taxon>Methanobacteriati</taxon>
        <taxon>Thermoplasmatota</taxon>
        <taxon>Thermoplasmata</taxon>
        <taxon>Thermoplasmatales</taxon>
        <taxon>Thermogymnomonas</taxon>
    </lineage>
</organism>
<dbReference type="RefSeq" id="WP_188681751.1">
    <property type="nucleotide sequence ID" value="NZ_BMNY01000003.1"/>
</dbReference>
<dbReference type="AlphaFoldDB" id="A0AA37FCG2"/>
<name>A0AA37FCG2_9ARCH</name>
<dbReference type="InterPro" id="IPR029055">
    <property type="entry name" value="Ntn_hydrolases_N"/>
</dbReference>
<dbReference type="InterPro" id="IPR017932">
    <property type="entry name" value="GATase_2_dom"/>
</dbReference>
<evidence type="ECO:0000313" key="3">
    <source>
        <dbReference type="Proteomes" id="UP000632195"/>
    </source>
</evidence>
<protein>
    <recommendedName>
        <fullName evidence="1">Glutamine amidotransferase type-2 domain-containing protein</fullName>
    </recommendedName>
</protein>
<evidence type="ECO:0000259" key="1">
    <source>
        <dbReference type="PROSITE" id="PS51278"/>
    </source>
</evidence>
<evidence type="ECO:0000313" key="2">
    <source>
        <dbReference type="EMBL" id="GGM78875.1"/>
    </source>
</evidence>